<evidence type="ECO:0000313" key="4">
    <source>
        <dbReference type="EMBL" id="CCF43473.1"/>
    </source>
</evidence>
<dbReference type="PANTHER" id="PTHR48043:SF145">
    <property type="entry name" value="FI06409P-RELATED"/>
    <property type="match status" value="1"/>
</dbReference>
<evidence type="ECO:0000256" key="1">
    <source>
        <dbReference type="ARBA" id="ARBA00022676"/>
    </source>
</evidence>
<accession>H1VTB5</accession>
<proteinExistence type="predicted"/>
<keyword evidence="2 4" id="KW-0808">Transferase</keyword>
<reference evidence="5" key="1">
    <citation type="journal article" date="2012" name="Nat. Genet.">
        <title>Lifestyle transitions in plant pathogenic Colletotrichum fungi deciphered by genome and transcriptome analyses.</title>
        <authorList>
            <person name="O'Connell R.J."/>
            <person name="Thon M.R."/>
            <person name="Hacquard S."/>
            <person name="Amyotte S.G."/>
            <person name="Kleemann J."/>
            <person name="Torres M.F."/>
            <person name="Damm U."/>
            <person name="Buiate E.A."/>
            <person name="Epstein L."/>
            <person name="Alkan N."/>
            <person name="Altmueller J."/>
            <person name="Alvarado-Balderrama L."/>
            <person name="Bauser C.A."/>
            <person name="Becker C."/>
            <person name="Birren B.W."/>
            <person name="Chen Z."/>
            <person name="Choi J."/>
            <person name="Crouch J.A."/>
            <person name="Duvick J.P."/>
            <person name="Farman M.A."/>
            <person name="Gan P."/>
            <person name="Heiman D."/>
            <person name="Henrissat B."/>
            <person name="Howard R.J."/>
            <person name="Kabbage M."/>
            <person name="Koch C."/>
            <person name="Kracher B."/>
            <person name="Kubo Y."/>
            <person name="Law A.D."/>
            <person name="Lebrun M.-H."/>
            <person name="Lee Y.-H."/>
            <person name="Miyara I."/>
            <person name="Moore N."/>
            <person name="Neumann U."/>
            <person name="Nordstroem K."/>
            <person name="Panaccione D.G."/>
            <person name="Panstruga R."/>
            <person name="Place M."/>
            <person name="Proctor R.H."/>
            <person name="Prusky D."/>
            <person name="Rech G."/>
            <person name="Reinhardt R."/>
            <person name="Rollins J.A."/>
            <person name="Rounsley S."/>
            <person name="Schardl C.L."/>
            <person name="Schwartz D.C."/>
            <person name="Shenoy N."/>
            <person name="Shirasu K."/>
            <person name="Sikhakolli U.R."/>
            <person name="Stueber K."/>
            <person name="Sukno S.A."/>
            <person name="Sweigard J.A."/>
            <person name="Takano Y."/>
            <person name="Takahara H."/>
            <person name="Trail F."/>
            <person name="van der Does H.C."/>
            <person name="Voll L.M."/>
            <person name="Will I."/>
            <person name="Young S."/>
            <person name="Zeng Q."/>
            <person name="Zhang J."/>
            <person name="Zhou S."/>
            <person name="Dickman M.B."/>
            <person name="Schulze-Lefert P."/>
            <person name="Ver Loren van Themaat E."/>
            <person name="Ma L.-J."/>
            <person name="Vaillancourt L.J."/>
        </authorList>
    </citation>
    <scope>NUCLEOTIDE SEQUENCE [LARGE SCALE GENOMIC DNA]</scope>
    <source>
        <strain evidence="5">IMI 349063</strain>
    </source>
</reference>
<dbReference type="Pfam" id="PF06722">
    <property type="entry name" value="EryCIII-like_C"/>
    <property type="match status" value="1"/>
</dbReference>
<gene>
    <name evidence="4" type="ORF">CH063_13162</name>
</gene>
<dbReference type="Proteomes" id="UP000007174">
    <property type="component" value="Unassembled WGS sequence"/>
</dbReference>
<dbReference type="HOGENOM" id="CLU_1008776_0_0_1"/>
<evidence type="ECO:0000256" key="2">
    <source>
        <dbReference type="ARBA" id="ARBA00022679"/>
    </source>
</evidence>
<dbReference type="STRING" id="759273.H1VTB5"/>
<organism evidence="4 5">
    <name type="scientific">Colletotrichum higginsianum (strain IMI 349063)</name>
    <name type="common">Crucifer anthracnose fungus</name>
    <dbReference type="NCBI Taxonomy" id="759273"/>
    <lineage>
        <taxon>Eukaryota</taxon>
        <taxon>Fungi</taxon>
        <taxon>Dikarya</taxon>
        <taxon>Ascomycota</taxon>
        <taxon>Pezizomycotina</taxon>
        <taxon>Sordariomycetes</taxon>
        <taxon>Hypocreomycetidae</taxon>
        <taxon>Glomerellales</taxon>
        <taxon>Glomerellaceae</taxon>
        <taxon>Colletotrichum</taxon>
        <taxon>Colletotrichum destructivum species complex</taxon>
    </lineage>
</organism>
<dbReference type="SUPFAM" id="SSF53756">
    <property type="entry name" value="UDP-Glycosyltransferase/glycogen phosphorylase"/>
    <property type="match status" value="1"/>
</dbReference>
<protein>
    <submittedName>
        <fullName evidence="4">UDP-glucoronosyl and UDP-glucosyl transferase</fullName>
    </submittedName>
</protein>
<keyword evidence="1" id="KW-0328">Glycosyltransferase</keyword>
<evidence type="ECO:0000313" key="5">
    <source>
        <dbReference type="Proteomes" id="UP000007174"/>
    </source>
</evidence>
<feature type="domain" description="Erythromycin biosynthesis protein CIII-like C-terminal" evidence="3">
    <location>
        <begin position="129"/>
        <end position="208"/>
    </location>
</feature>
<dbReference type="EMBL" id="CACQ02006133">
    <property type="protein sequence ID" value="CCF43473.1"/>
    <property type="molecule type" value="Genomic_DNA"/>
</dbReference>
<dbReference type="VEuPathDB" id="FungiDB:CH63R_08251"/>
<dbReference type="PANTHER" id="PTHR48043">
    <property type="entry name" value="EG:EG0003.4 PROTEIN-RELATED"/>
    <property type="match status" value="1"/>
</dbReference>
<name>H1VTB5_COLHI</name>
<dbReference type="eggNOG" id="KOG2210">
    <property type="taxonomic scope" value="Eukaryota"/>
</dbReference>
<dbReference type="AlphaFoldDB" id="H1VTB5"/>
<evidence type="ECO:0000259" key="3">
    <source>
        <dbReference type="Pfam" id="PF06722"/>
    </source>
</evidence>
<dbReference type="InterPro" id="IPR010610">
    <property type="entry name" value="EryCIII-like_C"/>
</dbReference>
<dbReference type="GO" id="GO:0008194">
    <property type="term" value="F:UDP-glycosyltransferase activity"/>
    <property type="evidence" value="ECO:0007669"/>
    <property type="project" value="TreeGrafter"/>
</dbReference>
<dbReference type="Gene3D" id="3.40.50.2000">
    <property type="entry name" value="Glycogen Phosphorylase B"/>
    <property type="match status" value="1"/>
</dbReference>
<sequence length="246" mass="26271">MTDPGVMWITPGLSEAAIPVDQVPAGAVRVGPITLSVRPLVEQSPELARWLRNAPTVYINMGSLFRYTEARVDVVSRAVRLLLEQTPVQVLWKLGETDKFGDVVRGHLGPLIDRGRVVVTGWIDADPTALLETGDVVCFVHHGGANSFHEALSAGVPQVIVPMWLDLYNIAQVAESSGVGVYATRGTAPEWTVDGLLEPLLKVVGDGEDGLEIRAKAATVGRKAREDPGRYAAAGRVASLAAPRGL</sequence>
<dbReference type="InterPro" id="IPR050271">
    <property type="entry name" value="UDP-glycosyltransferase"/>
</dbReference>